<dbReference type="NCBIfam" id="TIGR00229">
    <property type="entry name" value="sensory_box"/>
    <property type="match status" value="1"/>
</dbReference>
<dbReference type="EC" id="2.7.7.65" evidence="2"/>
<feature type="domain" description="GGDEF" evidence="6">
    <location>
        <begin position="186"/>
        <end position="315"/>
    </location>
</feature>
<evidence type="ECO:0000259" key="4">
    <source>
        <dbReference type="PROSITE" id="PS50112"/>
    </source>
</evidence>
<name>A0A1G9RFD9_9GAMM</name>
<dbReference type="PANTHER" id="PTHR45138">
    <property type="entry name" value="REGULATORY COMPONENTS OF SENSORY TRANSDUCTION SYSTEM"/>
    <property type="match status" value="1"/>
</dbReference>
<dbReference type="SMART" id="SM00091">
    <property type="entry name" value="PAS"/>
    <property type="match status" value="1"/>
</dbReference>
<evidence type="ECO:0000313" key="7">
    <source>
        <dbReference type="EMBL" id="SDM21956.1"/>
    </source>
</evidence>
<dbReference type="NCBIfam" id="TIGR00254">
    <property type="entry name" value="GGDEF"/>
    <property type="match status" value="1"/>
</dbReference>
<evidence type="ECO:0000259" key="6">
    <source>
        <dbReference type="PROSITE" id="PS50887"/>
    </source>
</evidence>
<dbReference type="PROSITE" id="PS50112">
    <property type="entry name" value="PAS"/>
    <property type="match status" value="1"/>
</dbReference>
<dbReference type="InterPro" id="IPR013767">
    <property type="entry name" value="PAS_fold"/>
</dbReference>
<feature type="domain" description="PAS" evidence="4">
    <location>
        <begin position="21"/>
        <end position="91"/>
    </location>
</feature>
<keyword evidence="8" id="KW-1185">Reference proteome</keyword>
<dbReference type="PANTHER" id="PTHR45138:SF9">
    <property type="entry name" value="DIGUANYLATE CYCLASE DGCM-RELATED"/>
    <property type="match status" value="1"/>
</dbReference>
<dbReference type="CDD" id="cd00130">
    <property type="entry name" value="PAS"/>
    <property type="match status" value="1"/>
</dbReference>
<evidence type="ECO:0000256" key="3">
    <source>
        <dbReference type="ARBA" id="ARBA00034247"/>
    </source>
</evidence>
<reference evidence="8" key="1">
    <citation type="submission" date="2016-10" db="EMBL/GenBank/DDBJ databases">
        <authorList>
            <person name="Varghese N."/>
            <person name="Submissions S."/>
        </authorList>
    </citation>
    <scope>NUCLEOTIDE SEQUENCE [LARGE SCALE GENOMIC DNA]</scope>
    <source>
        <strain evidence="8">AAP</strain>
    </source>
</reference>
<dbReference type="Gene3D" id="3.30.70.270">
    <property type="match status" value="1"/>
</dbReference>
<dbReference type="CDD" id="cd01949">
    <property type="entry name" value="GGDEF"/>
    <property type="match status" value="1"/>
</dbReference>
<comment type="cofactor">
    <cofactor evidence="1">
        <name>Mg(2+)</name>
        <dbReference type="ChEBI" id="CHEBI:18420"/>
    </cofactor>
</comment>
<dbReference type="Proteomes" id="UP000199107">
    <property type="component" value="Unassembled WGS sequence"/>
</dbReference>
<accession>A0A1G9RFD9</accession>
<dbReference type="InterPro" id="IPR000160">
    <property type="entry name" value="GGDEF_dom"/>
</dbReference>
<dbReference type="EMBL" id="FNGH01000010">
    <property type="protein sequence ID" value="SDM21956.1"/>
    <property type="molecule type" value="Genomic_DNA"/>
</dbReference>
<dbReference type="Pfam" id="PF00990">
    <property type="entry name" value="GGDEF"/>
    <property type="match status" value="1"/>
</dbReference>
<dbReference type="InterPro" id="IPR000014">
    <property type="entry name" value="PAS"/>
</dbReference>
<organism evidence="7 8">
    <name type="scientific">Franzmannia pantelleriensis</name>
    <dbReference type="NCBI Taxonomy" id="48727"/>
    <lineage>
        <taxon>Bacteria</taxon>
        <taxon>Pseudomonadati</taxon>
        <taxon>Pseudomonadota</taxon>
        <taxon>Gammaproteobacteria</taxon>
        <taxon>Oceanospirillales</taxon>
        <taxon>Halomonadaceae</taxon>
        <taxon>Franzmannia</taxon>
    </lineage>
</organism>
<dbReference type="PROSITE" id="PS50113">
    <property type="entry name" value="PAC"/>
    <property type="match status" value="1"/>
</dbReference>
<dbReference type="Gene3D" id="3.30.450.20">
    <property type="entry name" value="PAS domain"/>
    <property type="match status" value="1"/>
</dbReference>
<evidence type="ECO:0000313" key="8">
    <source>
        <dbReference type="Proteomes" id="UP000199107"/>
    </source>
</evidence>
<dbReference type="STRING" id="48727.SAMN05192555_110169"/>
<feature type="domain" description="PAC" evidence="5">
    <location>
        <begin position="96"/>
        <end position="147"/>
    </location>
</feature>
<dbReference type="InterPro" id="IPR043128">
    <property type="entry name" value="Rev_trsase/Diguanyl_cyclase"/>
</dbReference>
<dbReference type="SMART" id="SM00267">
    <property type="entry name" value="GGDEF"/>
    <property type="match status" value="1"/>
</dbReference>
<dbReference type="OrthoDB" id="73375at2"/>
<dbReference type="SUPFAM" id="SSF55073">
    <property type="entry name" value="Nucleotide cyclase"/>
    <property type="match status" value="1"/>
</dbReference>
<dbReference type="GO" id="GO:0006355">
    <property type="term" value="P:regulation of DNA-templated transcription"/>
    <property type="evidence" value="ECO:0007669"/>
    <property type="project" value="InterPro"/>
</dbReference>
<evidence type="ECO:0000256" key="1">
    <source>
        <dbReference type="ARBA" id="ARBA00001946"/>
    </source>
</evidence>
<proteinExistence type="predicted"/>
<gene>
    <name evidence="7" type="ORF">SAMN05192555_110169</name>
</gene>
<dbReference type="AlphaFoldDB" id="A0A1G9RFD9"/>
<comment type="catalytic activity">
    <reaction evidence="3">
        <text>2 GTP = 3',3'-c-di-GMP + 2 diphosphate</text>
        <dbReference type="Rhea" id="RHEA:24898"/>
        <dbReference type="ChEBI" id="CHEBI:33019"/>
        <dbReference type="ChEBI" id="CHEBI:37565"/>
        <dbReference type="ChEBI" id="CHEBI:58805"/>
        <dbReference type="EC" id="2.7.7.65"/>
    </reaction>
</comment>
<dbReference type="FunFam" id="3.30.70.270:FF:000001">
    <property type="entry name" value="Diguanylate cyclase domain protein"/>
    <property type="match status" value="1"/>
</dbReference>
<evidence type="ECO:0000259" key="5">
    <source>
        <dbReference type="PROSITE" id="PS50113"/>
    </source>
</evidence>
<evidence type="ECO:0000256" key="2">
    <source>
        <dbReference type="ARBA" id="ARBA00012528"/>
    </source>
</evidence>
<dbReference type="SUPFAM" id="SSF55785">
    <property type="entry name" value="PYP-like sensor domain (PAS domain)"/>
    <property type="match status" value="1"/>
</dbReference>
<dbReference type="InterPro" id="IPR050469">
    <property type="entry name" value="Diguanylate_Cyclase"/>
</dbReference>
<dbReference type="RefSeq" id="WP_089659139.1">
    <property type="nucleotide sequence ID" value="NZ_FNGH01000010.1"/>
</dbReference>
<dbReference type="InterPro" id="IPR029787">
    <property type="entry name" value="Nucleotide_cyclase"/>
</dbReference>
<dbReference type="GO" id="GO:0052621">
    <property type="term" value="F:diguanylate cyclase activity"/>
    <property type="evidence" value="ECO:0007669"/>
    <property type="project" value="UniProtKB-EC"/>
</dbReference>
<dbReference type="InterPro" id="IPR000700">
    <property type="entry name" value="PAS-assoc_C"/>
</dbReference>
<dbReference type="InterPro" id="IPR035965">
    <property type="entry name" value="PAS-like_dom_sf"/>
</dbReference>
<sequence>MVDPQREQQREQAWLERLTRSQRNTQRVIEAAPVGICITDPDGRFEMVNPTYCEFYGYDQEELLGESFTMVVPTANQHYMDELHRRFIRGDETRELRGEWEVKRKDGEVRTILADAVRIHGDDGRPRKVTFVVDITARKQLERDLEEMNQRLTYLATHDELTGLLNRRAGLDRLSEEMHRSNRYGVELCIALFDLDHFKQVNDRHGHAVGDEVLRQLAALVKHQLRESDLVIRLGGEEFLAVMPSVDTAGAEQAMQRVRHTLANAPLTDERLSITLSAGVVGYHEQTATQLLEQADKALYRAKHAGRNCIVSVASPS</sequence>
<dbReference type="PROSITE" id="PS50887">
    <property type="entry name" value="GGDEF"/>
    <property type="match status" value="1"/>
</dbReference>
<dbReference type="Pfam" id="PF00989">
    <property type="entry name" value="PAS"/>
    <property type="match status" value="1"/>
</dbReference>
<protein>
    <recommendedName>
        <fullName evidence="2">diguanylate cyclase</fullName>
        <ecNumber evidence="2">2.7.7.65</ecNumber>
    </recommendedName>
</protein>